<evidence type="ECO:0000313" key="2">
    <source>
        <dbReference type="Proteomes" id="UP000887013"/>
    </source>
</evidence>
<accession>A0A8X6TVB1</accession>
<dbReference type="Proteomes" id="UP000887013">
    <property type="component" value="Unassembled WGS sequence"/>
</dbReference>
<reference evidence="1" key="1">
    <citation type="submission" date="2020-08" db="EMBL/GenBank/DDBJ databases">
        <title>Multicomponent nature underlies the extraordinary mechanical properties of spider dragline silk.</title>
        <authorList>
            <person name="Kono N."/>
            <person name="Nakamura H."/>
            <person name="Mori M."/>
            <person name="Yoshida Y."/>
            <person name="Ohtoshi R."/>
            <person name="Malay A.D."/>
            <person name="Moran D.A.P."/>
            <person name="Tomita M."/>
            <person name="Numata K."/>
            <person name="Arakawa K."/>
        </authorList>
    </citation>
    <scope>NUCLEOTIDE SEQUENCE</scope>
</reference>
<keyword evidence="2" id="KW-1185">Reference proteome</keyword>
<dbReference type="EMBL" id="BMAW01111995">
    <property type="protein sequence ID" value="GFT50602.1"/>
    <property type="molecule type" value="Genomic_DNA"/>
</dbReference>
<dbReference type="AlphaFoldDB" id="A0A8X6TVB1"/>
<organism evidence="1 2">
    <name type="scientific">Nephila pilipes</name>
    <name type="common">Giant wood spider</name>
    <name type="synonym">Nephila maculata</name>
    <dbReference type="NCBI Taxonomy" id="299642"/>
    <lineage>
        <taxon>Eukaryota</taxon>
        <taxon>Metazoa</taxon>
        <taxon>Ecdysozoa</taxon>
        <taxon>Arthropoda</taxon>
        <taxon>Chelicerata</taxon>
        <taxon>Arachnida</taxon>
        <taxon>Araneae</taxon>
        <taxon>Araneomorphae</taxon>
        <taxon>Entelegynae</taxon>
        <taxon>Araneoidea</taxon>
        <taxon>Nephilidae</taxon>
        <taxon>Nephila</taxon>
    </lineage>
</organism>
<protein>
    <submittedName>
        <fullName evidence="1">Uncharacterized protein</fullName>
    </submittedName>
</protein>
<proteinExistence type="predicted"/>
<sequence length="139" mass="16484">MTSRPSDMRTHRLQTTRANRVLPLFQNSLHLPAFDFRKRNTLFIRSSSSGALVRIGVITRNVTRTFRRVCDFHQSHGLFHPNQRDEGIFRNRLRIRGNGIVFRSNCRVGQIRLLRRCCGHLLFHFGVSHRVLRKYQLRF</sequence>
<comment type="caution">
    <text evidence="1">The sequence shown here is derived from an EMBL/GenBank/DDBJ whole genome shotgun (WGS) entry which is preliminary data.</text>
</comment>
<evidence type="ECO:0000313" key="1">
    <source>
        <dbReference type="EMBL" id="GFT50602.1"/>
    </source>
</evidence>
<name>A0A8X6TVB1_NEPPI</name>
<gene>
    <name evidence="1" type="ORF">NPIL_34671</name>
</gene>